<evidence type="ECO:0000256" key="7">
    <source>
        <dbReference type="ARBA" id="ARBA00023157"/>
    </source>
</evidence>
<name>A0A4W5JZ38_9TELE</name>
<dbReference type="InterPro" id="IPR036179">
    <property type="entry name" value="Ig-like_dom_sf"/>
</dbReference>
<evidence type="ECO:0000256" key="9">
    <source>
        <dbReference type="ARBA" id="ARBA00023180"/>
    </source>
</evidence>
<dbReference type="PANTHER" id="PTHR25466:SF9">
    <property type="entry name" value="FIBRONECTIN TYPE-III DOMAIN-CONTAINING PROTEIN"/>
    <property type="match status" value="1"/>
</dbReference>
<dbReference type="GO" id="GO:0031295">
    <property type="term" value="P:T cell costimulation"/>
    <property type="evidence" value="ECO:0007669"/>
    <property type="project" value="TreeGrafter"/>
</dbReference>
<dbReference type="SUPFAM" id="SSF48726">
    <property type="entry name" value="Immunoglobulin"/>
    <property type="match status" value="2"/>
</dbReference>
<dbReference type="GO" id="GO:0006955">
    <property type="term" value="P:immune response"/>
    <property type="evidence" value="ECO:0007669"/>
    <property type="project" value="TreeGrafter"/>
</dbReference>
<feature type="domain" description="Immunoglobulin subtype 2" evidence="12">
    <location>
        <begin position="31"/>
        <end position="108"/>
    </location>
</feature>
<dbReference type="PANTHER" id="PTHR25466">
    <property type="entry name" value="T-LYMPHOCYTE ACTIVATION ANTIGEN"/>
    <property type="match status" value="1"/>
</dbReference>
<dbReference type="GO" id="GO:0042130">
    <property type="term" value="P:negative regulation of T cell proliferation"/>
    <property type="evidence" value="ECO:0007669"/>
    <property type="project" value="TreeGrafter"/>
</dbReference>
<evidence type="ECO:0000259" key="13">
    <source>
        <dbReference type="SMART" id="SM00409"/>
    </source>
</evidence>
<evidence type="ECO:0000256" key="4">
    <source>
        <dbReference type="ARBA" id="ARBA00022729"/>
    </source>
</evidence>
<reference evidence="15" key="1">
    <citation type="submission" date="2018-06" db="EMBL/GenBank/DDBJ databases">
        <title>Genome assembly of Danube salmon.</title>
        <authorList>
            <person name="Macqueen D.J."/>
            <person name="Gundappa M.K."/>
        </authorList>
    </citation>
    <scope>NUCLEOTIDE SEQUENCE [LARGE SCALE GENOMIC DNA]</scope>
</reference>
<keyword evidence="9" id="KW-0325">Glycoprotein</keyword>
<evidence type="ECO:0000256" key="6">
    <source>
        <dbReference type="ARBA" id="ARBA00023136"/>
    </source>
</evidence>
<dbReference type="GeneTree" id="ENSGT01030000235063"/>
<feature type="chain" id="PRO_5021426748" description="Ig-like domain-containing protein" evidence="11">
    <location>
        <begin position="24"/>
        <end position="187"/>
    </location>
</feature>
<evidence type="ECO:0000256" key="2">
    <source>
        <dbReference type="ARBA" id="ARBA00022475"/>
    </source>
</evidence>
<sequence length="187" mass="20792">MRWKVTFAVFLLVLLNAMSSSYSTIITQTVILNGSISLPCSGLCPGSLEWRRHDNKEMVTELDQEVLTTGEGYENRVKLQNGNLSLTISPAEYNDKGWYECVCNNNVLQDVELVVLVPNEKSAHVGDNVKLTCHGSTKKLTPDSEVHVYWEKDGQTVLNVTAGNITYGSGFENRVSVSNDAYRLTPF</sequence>
<dbReference type="InterPro" id="IPR013783">
    <property type="entry name" value="Ig-like_fold"/>
</dbReference>
<feature type="signal peptide" evidence="11">
    <location>
        <begin position="1"/>
        <end position="23"/>
    </location>
</feature>
<accession>A0A4W5JZ38</accession>
<dbReference type="Ensembl" id="ENSHHUT00000010643.1">
    <property type="protein sequence ID" value="ENSHHUP00000010313.1"/>
    <property type="gene ID" value="ENSHHUG00000006301.1"/>
</dbReference>
<evidence type="ECO:0000256" key="5">
    <source>
        <dbReference type="ARBA" id="ARBA00022989"/>
    </source>
</evidence>
<evidence type="ECO:0000256" key="10">
    <source>
        <dbReference type="ARBA" id="ARBA00023319"/>
    </source>
</evidence>
<dbReference type="SMART" id="SM00409">
    <property type="entry name" value="IG"/>
    <property type="match status" value="1"/>
</dbReference>
<evidence type="ECO:0000259" key="12">
    <source>
        <dbReference type="SMART" id="SM00408"/>
    </source>
</evidence>
<keyword evidence="8" id="KW-0675">Receptor</keyword>
<keyword evidence="10" id="KW-0393">Immunoglobulin domain</keyword>
<keyword evidence="4 11" id="KW-0732">Signal</keyword>
<keyword evidence="2" id="KW-1003">Cell membrane</keyword>
<reference evidence="14" key="3">
    <citation type="submission" date="2025-09" db="UniProtKB">
        <authorList>
            <consortium name="Ensembl"/>
        </authorList>
    </citation>
    <scope>IDENTIFICATION</scope>
</reference>
<dbReference type="GO" id="GO:0007166">
    <property type="term" value="P:cell surface receptor signaling pathway"/>
    <property type="evidence" value="ECO:0007669"/>
    <property type="project" value="TreeGrafter"/>
</dbReference>
<dbReference type="STRING" id="62062.ENSHHUP00000010313"/>
<reference evidence="14" key="2">
    <citation type="submission" date="2025-08" db="UniProtKB">
        <authorList>
            <consortium name="Ensembl"/>
        </authorList>
    </citation>
    <scope>IDENTIFICATION</scope>
</reference>
<protein>
    <recommendedName>
        <fullName evidence="16">Ig-like domain-containing protein</fullName>
    </recommendedName>
</protein>
<dbReference type="Proteomes" id="UP000314982">
    <property type="component" value="Unassembled WGS sequence"/>
</dbReference>
<dbReference type="InterPro" id="IPR003598">
    <property type="entry name" value="Ig_sub2"/>
</dbReference>
<keyword evidence="5" id="KW-1133">Transmembrane helix</keyword>
<proteinExistence type="predicted"/>
<keyword evidence="15" id="KW-1185">Reference proteome</keyword>
<organism evidence="14 15">
    <name type="scientific">Hucho hucho</name>
    <name type="common">huchen</name>
    <dbReference type="NCBI Taxonomy" id="62062"/>
    <lineage>
        <taxon>Eukaryota</taxon>
        <taxon>Metazoa</taxon>
        <taxon>Chordata</taxon>
        <taxon>Craniata</taxon>
        <taxon>Vertebrata</taxon>
        <taxon>Euteleostomi</taxon>
        <taxon>Actinopterygii</taxon>
        <taxon>Neopterygii</taxon>
        <taxon>Teleostei</taxon>
        <taxon>Protacanthopterygii</taxon>
        <taxon>Salmoniformes</taxon>
        <taxon>Salmonidae</taxon>
        <taxon>Salmoninae</taxon>
        <taxon>Hucho</taxon>
    </lineage>
</organism>
<dbReference type="Gene3D" id="2.60.40.10">
    <property type="entry name" value="Immunoglobulins"/>
    <property type="match status" value="2"/>
</dbReference>
<dbReference type="InterPro" id="IPR051713">
    <property type="entry name" value="T-cell_Activation_Regulation"/>
</dbReference>
<dbReference type="Pfam" id="PF07686">
    <property type="entry name" value="V-set"/>
    <property type="match status" value="1"/>
</dbReference>
<dbReference type="GO" id="GO:0042102">
    <property type="term" value="P:positive regulation of T cell proliferation"/>
    <property type="evidence" value="ECO:0007669"/>
    <property type="project" value="TreeGrafter"/>
</dbReference>
<evidence type="ECO:0000313" key="15">
    <source>
        <dbReference type="Proteomes" id="UP000314982"/>
    </source>
</evidence>
<evidence type="ECO:0000256" key="11">
    <source>
        <dbReference type="SAM" id="SignalP"/>
    </source>
</evidence>
<keyword evidence="6" id="KW-0472">Membrane</keyword>
<feature type="domain" description="Immunoglobulin" evidence="13">
    <location>
        <begin position="25"/>
        <end position="118"/>
    </location>
</feature>
<comment type="subcellular location">
    <subcellularLocation>
        <location evidence="1">Cell membrane</location>
        <topology evidence="1">Single-pass type I membrane protein</topology>
    </subcellularLocation>
</comment>
<evidence type="ECO:0008006" key="16">
    <source>
        <dbReference type="Google" id="ProtNLM"/>
    </source>
</evidence>
<dbReference type="InterPro" id="IPR003599">
    <property type="entry name" value="Ig_sub"/>
</dbReference>
<evidence type="ECO:0000256" key="3">
    <source>
        <dbReference type="ARBA" id="ARBA00022692"/>
    </source>
</evidence>
<keyword evidence="3" id="KW-0812">Transmembrane</keyword>
<evidence type="ECO:0000313" key="14">
    <source>
        <dbReference type="Ensembl" id="ENSHHUP00000010313.1"/>
    </source>
</evidence>
<evidence type="ECO:0000256" key="1">
    <source>
        <dbReference type="ARBA" id="ARBA00004251"/>
    </source>
</evidence>
<dbReference type="InterPro" id="IPR013106">
    <property type="entry name" value="Ig_V-set"/>
</dbReference>
<dbReference type="GO" id="GO:0071222">
    <property type="term" value="P:cellular response to lipopolysaccharide"/>
    <property type="evidence" value="ECO:0007669"/>
    <property type="project" value="TreeGrafter"/>
</dbReference>
<dbReference type="SMART" id="SM00408">
    <property type="entry name" value="IGc2"/>
    <property type="match status" value="1"/>
</dbReference>
<dbReference type="GO" id="GO:0009897">
    <property type="term" value="C:external side of plasma membrane"/>
    <property type="evidence" value="ECO:0007669"/>
    <property type="project" value="TreeGrafter"/>
</dbReference>
<evidence type="ECO:0000256" key="8">
    <source>
        <dbReference type="ARBA" id="ARBA00023170"/>
    </source>
</evidence>
<keyword evidence="7" id="KW-1015">Disulfide bond</keyword>
<dbReference type="AlphaFoldDB" id="A0A4W5JZ38"/>